<dbReference type="AlphaFoldDB" id="A0A0A2VHN6"/>
<keyword evidence="7" id="KW-0472">Membrane</keyword>
<feature type="compositionally biased region" description="Basic and acidic residues" evidence="8">
    <location>
        <begin position="235"/>
        <end position="259"/>
    </location>
</feature>
<dbReference type="Proteomes" id="UP000030106">
    <property type="component" value="Unassembled WGS sequence"/>
</dbReference>
<comment type="pathway">
    <text evidence="2">Glycolipid biosynthesis; glycosylphosphatidylinositol-anchor biosynthesis.</text>
</comment>
<sequence>MPSAKTTTTAAAGPGPEAAEAKPKILLHPVPVYDSPLAKGVSVGRVAVLLGLLAWQMDNLVADPVSTLWRALPVVAAVQAVYAVLCIPPAGSPGKAGKKPRPGEKARKNDGVAKPIPTFMLTVNHPPLAERHHRPPPLDADGSGSVRALCALRRAVPLTHSAHGAVRGALCAAGRVSGGARAGAGPDGAGRGGGRDGAAGRDVWCAGRGGGGRMARRGADPARLGPRLAAVAGDDCRGRVSGRRGREPAGRHGAVRQEDGGEPDESSDQGKDVTTESIYTPVKNTPLDSGCRLDKKGFAILPSI</sequence>
<keyword evidence="4" id="KW-0812">Transmembrane</keyword>
<accession>A0A0A2VHN6</accession>
<feature type="region of interest" description="Disordered" evidence="8">
    <location>
        <begin position="235"/>
        <end position="286"/>
    </location>
</feature>
<gene>
    <name evidence="9" type="ORF">BBAD15_g7270</name>
</gene>
<comment type="subcellular location">
    <subcellularLocation>
        <location evidence="1">Endoplasmic reticulum membrane</location>
        <topology evidence="1">Multi-pass membrane protein</topology>
    </subcellularLocation>
</comment>
<evidence type="ECO:0000256" key="1">
    <source>
        <dbReference type="ARBA" id="ARBA00004477"/>
    </source>
</evidence>
<feature type="compositionally biased region" description="Basic and acidic residues" evidence="8">
    <location>
        <begin position="101"/>
        <end position="111"/>
    </location>
</feature>
<dbReference type="UniPathway" id="UPA00196"/>
<keyword evidence="3" id="KW-0337">GPI-anchor biosynthesis</keyword>
<evidence type="ECO:0000313" key="10">
    <source>
        <dbReference type="Proteomes" id="UP000030106"/>
    </source>
</evidence>
<protein>
    <submittedName>
        <fullName evidence="9">Glycosylphosphatidylinositol anchor biosynthesis protein 11</fullName>
    </submittedName>
</protein>
<proteinExistence type="predicted"/>
<organism evidence="9 10">
    <name type="scientific">Beauveria bassiana D1-5</name>
    <dbReference type="NCBI Taxonomy" id="1245745"/>
    <lineage>
        <taxon>Eukaryota</taxon>
        <taxon>Fungi</taxon>
        <taxon>Dikarya</taxon>
        <taxon>Ascomycota</taxon>
        <taxon>Pezizomycotina</taxon>
        <taxon>Sordariomycetes</taxon>
        <taxon>Hypocreomycetidae</taxon>
        <taxon>Hypocreales</taxon>
        <taxon>Cordycipitaceae</taxon>
        <taxon>Beauveria</taxon>
    </lineage>
</organism>
<dbReference type="OrthoDB" id="17366at2759"/>
<dbReference type="STRING" id="1245745.A0A0A2VHN6"/>
<keyword evidence="5" id="KW-0256">Endoplasmic reticulum</keyword>
<reference evidence="9 10" key="1">
    <citation type="submission" date="2012-10" db="EMBL/GenBank/DDBJ databases">
        <title>Genome sequencing and analysis of entomopathogenic fungi Beauveria bassiana D1-5.</title>
        <authorList>
            <person name="Li Q."/>
            <person name="Wang L."/>
            <person name="Zhang Z."/>
            <person name="Wang Q."/>
            <person name="Ren J."/>
            <person name="Wang M."/>
            <person name="Xu W."/>
            <person name="Wang J."/>
            <person name="Lu Y."/>
            <person name="Du Q."/>
            <person name="Sun Z."/>
        </authorList>
    </citation>
    <scope>NUCLEOTIDE SEQUENCE [LARGE SCALE GENOMIC DNA]</scope>
    <source>
        <strain evidence="9 10">D1-5</strain>
    </source>
</reference>
<feature type="compositionally biased region" description="Polar residues" evidence="8">
    <location>
        <begin position="275"/>
        <end position="286"/>
    </location>
</feature>
<evidence type="ECO:0000256" key="6">
    <source>
        <dbReference type="ARBA" id="ARBA00022989"/>
    </source>
</evidence>
<evidence type="ECO:0000256" key="5">
    <source>
        <dbReference type="ARBA" id="ARBA00022824"/>
    </source>
</evidence>
<keyword evidence="6" id="KW-1133">Transmembrane helix</keyword>
<name>A0A0A2VHN6_BEABA</name>
<feature type="region of interest" description="Disordered" evidence="8">
    <location>
        <begin position="178"/>
        <end position="201"/>
    </location>
</feature>
<feature type="region of interest" description="Disordered" evidence="8">
    <location>
        <begin position="92"/>
        <end position="112"/>
    </location>
</feature>
<dbReference type="EMBL" id="ANFO01000690">
    <property type="protein sequence ID" value="KGQ07396.1"/>
    <property type="molecule type" value="Genomic_DNA"/>
</dbReference>
<dbReference type="GO" id="GO:0006506">
    <property type="term" value="P:GPI anchor biosynthetic process"/>
    <property type="evidence" value="ECO:0007669"/>
    <property type="project" value="UniProtKB-UniPathway"/>
</dbReference>
<dbReference type="Pfam" id="PF06699">
    <property type="entry name" value="PIG-F"/>
    <property type="match status" value="1"/>
</dbReference>
<evidence type="ECO:0000256" key="7">
    <source>
        <dbReference type="ARBA" id="ARBA00023136"/>
    </source>
</evidence>
<feature type="compositionally biased region" description="Gly residues" evidence="8">
    <location>
        <begin position="178"/>
        <end position="197"/>
    </location>
</feature>
<evidence type="ECO:0000256" key="3">
    <source>
        <dbReference type="ARBA" id="ARBA00022502"/>
    </source>
</evidence>
<dbReference type="InterPro" id="IPR009580">
    <property type="entry name" value="GPI_biosynthesis_protein_Pig-F"/>
</dbReference>
<evidence type="ECO:0000256" key="2">
    <source>
        <dbReference type="ARBA" id="ARBA00004687"/>
    </source>
</evidence>
<dbReference type="HOGENOM" id="CLU_915231_0_0_1"/>
<evidence type="ECO:0000313" key="9">
    <source>
        <dbReference type="EMBL" id="KGQ07396.1"/>
    </source>
</evidence>
<evidence type="ECO:0000256" key="8">
    <source>
        <dbReference type="SAM" id="MobiDB-lite"/>
    </source>
</evidence>
<dbReference type="GO" id="GO:0005789">
    <property type="term" value="C:endoplasmic reticulum membrane"/>
    <property type="evidence" value="ECO:0007669"/>
    <property type="project" value="UniProtKB-SubCell"/>
</dbReference>
<comment type="caution">
    <text evidence="9">The sequence shown here is derived from an EMBL/GenBank/DDBJ whole genome shotgun (WGS) entry which is preliminary data.</text>
</comment>
<evidence type="ECO:0000256" key="4">
    <source>
        <dbReference type="ARBA" id="ARBA00022692"/>
    </source>
</evidence>